<evidence type="ECO:0000256" key="2">
    <source>
        <dbReference type="ARBA" id="ARBA00022729"/>
    </source>
</evidence>
<feature type="domain" description="Chitin-binding type-2" evidence="7">
    <location>
        <begin position="144"/>
        <end position="203"/>
    </location>
</feature>
<evidence type="ECO:0000259" key="7">
    <source>
        <dbReference type="PROSITE" id="PS50940"/>
    </source>
</evidence>
<organism evidence="8">
    <name type="scientific">Menopon gallinae</name>
    <name type="common">poultry shaft louse</name>
    <dbReference type="NCBI Taxonomy" id="328185"/>
    <lineage>
        <taxon>Eukaryota</taxon>
        <taxon>Metazoa</taxon>
        <taxon>Ecdysozoa</taxon>
        <taxon>Arthropoda</taxon>
        <taxon>Hexapoda</taxon>
        <taxon>Insecta</taxon>
        <taxon>Pterygota</taxon>
        <taxon>Neoptera</taxon>
        <taxon>Paraneoptera</taxon>
        <taxon>Psocodea</taxon>
        <taxon>Troctomorpha</taxon>
        <taxon>Phthiraptera</taxon>
        <taxon>Amblycera</taxon>
        <taxon>Menoponidae</taxon>
        <taxon>Menopon</taxon>
    </lineage>
</organism>
<keyword evidence="4" id="KW-1015">Disulfide bond</keyword>
<evidence type="ECO:0000256" key="4">
    <source>
        <dbReference type="ARBA" id="ARBA00023157"/>
    </source>
</evidence>
<dbReference type="InterPro" id="IPR051940">
    <property type="entry name" value="Chitin_bind-dev_reg"/>
</dbReference>
<dbReference type="Pfam" id="PF01607">
    <property type="entry name" value="CBM_14"/>
    <property type="match status" value="3"/>
</dbReference>
<dbReference type="SMART" id="SM00494">
    <property type="entry name" value="ChtBD2"/>
    <property type="match status" value="3"/>
</dbReference>
<evidence type="ECO:0000313" key="8">
    <source>
        <dbReference type="EMBL" id="KAL0270895.1"/>
    </source>
</evidence>
<dbReference type="GO" id="GO:0005576">
    <property type="term" value="C:extracellular region"/>
    <property type="evidence" value="ECO:0007669"/>
    <property type="project" value="InterPro"/>
</dbReference>
<dbReference type="PANTHER" id="PTHR23301">
    <property type="entry name" value="CHITIN BINDING PERITROPHIN-A"/>
    <property type="match status" value="1"/>
</dbReference>
<evidence type="ECO:0000256" key="1">
    <source>
        <dbReference type="ARBA" id="ARBA00022669"/>
    </source>
</evidence>
<keyword evidence="2 6" id="KW-0732">Signal</keyword>
<reference evidence="8" key="1">
    <citation type="journal article" date="2024" name="Gigascience">
        <title>Chromosome-level genome of the poultry shaft louse Menopon gallinae provides insight into the host-switching and adaptive evolution of parasitic lice.</title>
        <authorList>
            <person name="Xu Y."/>
            <person name="Ma L."/>
            <person name="Liu S."/>
            <person name="Liang Y."/>
            <person name="Liu Q."/>
            <person name="He Z."/>
            <person name="Tian L."/>
            <person name="Duan Y."/>
            <person name="Cai W."/>
            <person name="Li H."/>
            <person name="Song F."/>
        </authorList>
    </citation>
    <scope>NUCLEOTIDE SEQUENCE</scope>
    <source>
        <strain evidence="8">Cailab_2023a</strain>
    </source>
</reference>
<keyword evidence="3" id="KW-0677">Repeat</keyword>
<evidence type="ECO:0000256" key="6">
    <source>
        <dbReference type="SAM" id="SignalP"/>
    </source>
</evidence>
<dbReference type="AlphaFoldDB" id="A0AAW2HN51"/>
<gene>
    <name evidence="8" type="ORF">PYX00_008168</name>
</gene>
<keyword evidence="1" id="KW-0147">Chitin-binding</keyword>
<name>A0AAW2HN51_9NEOP</name>
<feature type="domain" description="Chitin-binding type-2" evidence="7">
    <location>
        <begin position="85"/>
        <end position="137"/>
    </location>
</feature>
<accession>A0AAW2HN51</accession>
<dbReference type="PANTHER" id="PTHR23301:SF0">
    <property type="entry name" value="CHITIN-BINDING TYPE-2 DOMAIN-CONTAINING PROTEIN-RELATED"/>
    <property type="match status" value="1"/>
</dbReference>
<feature type="signal peptide" evidence="6">
    <location>
        <begin position="1"/>
        <end position="18"/>
    </location>
</feature>
<feature type="domain" description="Chitin-binding type-2" evidence="7">
    <location>
        <begin position="27"/>
        <end position="76"/>
    </location>
</feature>
<protein>
    <recommendedName>
        <fullName evidence="7">Chitin-binding type-2 domain-containing protein</fullName>
    </recommendedName>
</protein>
<dbReference type="SUPFAM" id="SSF57625">
    <property type="entry name" value="Invertebrate chitin-binding proteins"/>
    <property type="match status" value="3"/>
</dbReference>
<keyword evidence="5" id="KW-0325">Glycoprotein</keyword>
<dbReference type="InterPro" id="IPR036508">
    <property type="entry name" value="Chitin-bd_dom_sf"/>
</dbReference>
<feature type="chain" id="PRO_5043329695" description="Chitin-binding type-2 domain-containing protein" evidence="6">
    <location>
        <begin position="19"/>
        <end position="210"/>
    </location>
</feature>
<dbReference type="EMBL" id="JARGDH010000004">
    <property type="protein sequence ID" value="KAL0270895.1"/>
    <property type="molecule type" value="Genomic_DNA"/>
</dbReference>
<sequence>MKILIASLFAVGLSVAFALPAVNFSPVGKCPPTNGKYPVFLIDSENRSIYYECNHGVPIKMSCAKGLVFDLPLKTCVRETLFAAVGQCPPVDGEFATFLPDSEDDRIYYECRNGEPVRMKCPDGLVFNPNLNVCDWPKKTDKPVGQCPEVDPEVPVILPDSESCSIYYVCFAGEPFMATCPDGLYFNPERNYCDFPQNVNCPQNPAAEEQ</sequence>
<evidence type="ECO:0000256" key="3">
    <source>
        <dbReference type="ARBA" id="ARBA00022737"/>
    </source>
</evidence>
<dbReference type="InterPro" id="IPR002557">
    <property type="entry name" value="Chitin-bd_dom"/>
</dbReference>
<dbReference type="PROSITE" id="PS50940">
    <property type="entry name" value="CHIT_BIND_II"/>
    <property type="match status" value="3"/>
</dbReference>
<dbReference type="Gene3D" id="2.170.140.10">
    <property type="entry name" value="Chitin binding domain"/>
    <property type="match status" value="3"/>
</dbReference>
<evidence type="ECO:0000256" key="5">
    <source>
        <dbReference type="ARBA" id="ARBA00023180"/>
    </source>
</evidence>
<dbReference type="GO" id="GO:0008061">
    <property type="term" value="F:chitin binding"/>
    <property type="evidence" value="ECO:0007669"/>
    <property type="project" value="UniProtKB-KW"/>
</dbReference>
<proteinExistence type="predicted"/>
<comment type="caution">
    <text evidence="8">The sequence shown here is derived from an EMBL/GenBank/DDBJ whole genome shotgun (WGS) entry which is preliminary data.</text>
</comment>